<evidence type="ECO:0000313" key="4">
    <source>
        <dbReference type="EMBL" id="VDM82636.1"/>
    </source>
</evidence>
<dbReference type="AlphaFoldDB" id="A0A3P7JGT1"/>
<dbReference type="InterPro" id="IPR046372">
    <property type="entry name" value="PARG_cat_C"/>
</dbReference>
<feature type="chain" id="PRO_5018237045" description="PARG catalytic Macro domain-containing protein" evidence="2">
    <location>
        <begin position="21"/>
        <end position="206"/>
    </location>
</feature>
<dbReference type="GO" id="GO:1990966">
    <property type="term" value="P:ATP generation from poly-ADP-D-ribose"/>
    <property type="evidence" value="ECO:0007669"/>
    <property type="project" value="TreeGrafter"/>
</dbReference>
<organism evidence="4 5">
    <name type="scientific">Strongylus vulgaris</name>
    <name type="common">Blood worm</name>
    <dbReference type="NCBI Taxonomy" id="40348"/>
    <lineage>
        <taxon>Eukaryota</taxon>
        <taxon>Metazoa</taxon>
        <taxon>Ecdysozoa</taxon>
        <taxon>Nematoda</taxon>
        <taxon>Chromadorea</taxon>
        <taxon>Rhabditida</taxon>
        <taxon>Rhabditina</taxon>
        <taxon>Rhabditomorpha</taxon>
        <taxon>Strongyloidea</taxon>
        <taxon>Strongylidae</taxon>
        <taxon>Strongylus</taxon>
    </lineage>
</organism>
<dbReference type="EMBL" id="UYYB01118556">
    <property type="protein sequence ID" value="VDM82636.1"/>
    <property type="molecule type" value="Genomic_DNA"/>
</dbReference>
<dbReference type="GO" id="GO:0005634">
    <property type="term" value="C:nucleus"/>
    <property type="evidence" value="ECO:0007669"/>
    <property type="project" value="TreeGrafter"/>
</dbReference>
<dbReference type="Pfam" id="PF05028">
    <property type="entry name" value="PARG_cat_C"/>
    <property type="match status" value="1"/>
</dbReference>
<keyword evidence="2" id="KW-0732">Signal</keyword>
<name>A0A3P7JGT1_STRVU</name>
<dbReference type="PANTHER" id="PTHR12837:SF15">
    <property type="entry name" value="POLY(ADP-RIBOSE) GLYCOHYDROLASE"/>
    <property type="match status" value="1"/>
</dbReference>
<evidence type="ECO:0000256" key="1">
    <source>
        <dbReference type="PIRSR" id="PIRSR607724-1"/>
    </source>
</evidence>
<protein>
    <recommendedName>
        <fullName evidence="3">PARG catalytic Macro domain-containing protein</fullName>
    </recommendedName>
</protein>
<dbReference type="GO" id="GO:0006282">
    <property type="term" value="P:regulation of DNA repair"/>
    <property type="evidence" value="ECO:0007669"/>
    <property type="project" value="InterPro"/>
</dbReference>
<dbReference type="GO" id="GO:0004649">
    <property type="term" value="F:poly(ADP-ribose) glycohydrolase activity"/>
    <property type="evidence" value="ECO:0007669"/>
    <property type="project" value="InterPro"/>
</dbReference>
<dbReference type="PANTHER" id="PTHR12837">
    <property type="entry name" value="POLY ADP-RIBOSE GLYCOHYDROLASE"/>
    <property type="match status" value="1"/>
</dbReference>
<reference evidence="4 5" key="1">
    <citation type="submission" date="2018-11" db="EMBL/GenBank/DDBJ databases">
        <authorList>
            <consortium name="Pathogen Informatics"/>
        </authorList>
    </citation>
    <scope>NUCLEOTIDE SEQUENCE [LARGE SCALE GENOMIC DNA]</scope>
</reference>
<sequence>MFLNLTVIFYFLQLRSLAVTAELAIEDVTGCAQVDFADEYIGGLILSTPIDQVEEVRFMICPEMIVSCLLFEKMGPLEAIHIVGAQRYSSYVGYRKRVICDLIAIDALPYSDRTTQYKKENIDRELNKAFAGFMSKSDDPRPIATGNWGCGVFNGDKELKSLIQLLAAAKAKRDVIYCTFYDKQFESSLINQYELLICNKTTVGRY</sequence>
<feature type="signal peptide" evidence="2">
    <location>
        <begin position="1"/>
        <end position="20"/>
    </location>
</feature>
<proteinExistence type="predicted"/>
<feature type="active site" evidence="1">
    <location>
        <position position="35"/>
    </location>
</feature>
<evidence type="ECO:0000259" key="3">
    <source>
        <dbReference type="Pfam" id="PF05028"/>
    </source>
</evidence>
<gene>
    <name evidence="4" type="ORF">SVUK_LOCUS17634</name>
</gene>
<accession>A0A3P7JGT1</accession>
<dbReference type="InterPro" id="IPR007724">
    <property type="entry name" value="Poly_GlycHdrlase"/>
</dbReference>
<dbReference type="Proteomes" id="UP000270094">
    <property type="component" value="Unassembled WGS sequence"/>
</dbReference>
<feature type="active site" evidence="1">
    <location>
        <position position="55"/>
    </location>
</feature>
<feature type="active site" evidence="1">
    <location>
        <position position="54"/>
    </location>
</feature>
<evidence type="ECO:0000256" key="2">
    <source>
        <dbReference type="SAM" id="SignalP"/>
    </source>
</evidence>
<feature type="domain" description="PARG catalytic Macro" evidence="3">
    <location>
        <begin position="97"/>
        <end position="186"/>
    </location>
</feature>
<dbReference type="GO" id="GO:0009225">
    <property type="term" value="P:nucleotide-sugar metabolic process"/>
    <property type="evidence" value="ECO:0007669"/>
    <property type="project" value="TreeGrafter"/>
</dbReference>
<dbReference type="GO" id="GO:0005737">
    <property type="term" value="C:cytoplasm"/>
    <property type="evidence" value="ECO:0007669"/>
    <property type="project" value="TreeGrafter"/>
</dbReference>
<evidence type="ECO:0000313" key="5">
    <source>
        <dbReference type="Proteomes" id="UP000270094"/>
    </source>
</evidence>
<keyword evidence="5" id="KW-1185">Reference proteome</keyword>
<dbReference type="GO" id="GO:0005975">
    <property type="term" value="P:carbohydrate metabolic process"/>
    <property type="evidence" value="ECO:0007669"/>
    <property type="project" value="InterPro"/>
</dbReference>
<dbReference type="OrthoDB" id="1937899at2759"/>